<reference evidence="6" key="1">
    <citation type="journal article" date="2019" name="Int. J. Syst. Evol. Microbiol.">
        <title>The Global Catalogue of Microorganisms (GCM) 10K type strain sequencing project: providing services to taxonomists for standard genome sequencing and annotation.</title>
        <authorList>
            <consortium name="The Broad Institute Genomics Platform"/>
            <consortium name="The Broad Institute Genome Sequencing Center for Infectious Disease"/>
            <person name="Wu L."/>
            <person name="Ma J."/>
        </authorList>
    </citation>
    <scope>NUCLEOTIDE SEQUENCE [LARGE SCALE GENOMIC DNA]</scope>
    <source>
        <strain evidence="6">CGMCC 1.12702</strain>
    </source>
</reference>
<keyword evidence="3" id="KW-0804">Transcription</keyword>
<keyword evidence="2" id="KW-0238">DNA-binding</keyword>
<dbReference type="PANTHER" id="PTHR43436:SF1">
    <property type="entry name" value="TRANSCRIPTIONAL REGULATORY PROTEIN"/>
    <property type="match status" value="1"/>
</dbReference>
<protein>
    <submittedName>
        <fullName evidence="5">AraC family transcriptional regulator N-terminal domain-containing protein</fullName>
    </submittedName>
</protein>
<dbReference type="InterPro" id="IPR009594">
    <property type="entry name" value="Tscrpt_reg_HTH_AraC_N"/>
</dbReference>
<dbReference type="InterPro" id="IPR018062">
    <property type="entry name" value="HTH_AraC-typ_CS"/>
</dbReference>
<dbReference type="SMART" id="SM00342">
    <property type="entry name" value="HTH_ARAC"/>
    <property type="match status" value="1"/>
</dbReference>
<dbReference type="SUPFAM" id="SSF46689">
    <property type="entry name" value="Homeodomain-like"/>
    <property type="match status" value="2"/>
</dbReference>
<dbReference type="Proteomes" id="UP001597400">
    <property type="component" value="Unassembled WGS sequence"/>
</dbReference>
<evidence type="ECO:0000313" key="6">
    <source>
        <dbReference type="Proteomes" id="UP001597400"/>
    </source>
</evidence>
<accession>A0ABW4U0U3</accession>
<organism evidence="5 6">
    <name type="scientific">Sphingomonas arantia</name>
    <dbReference type="NCBI Taxonomy" id="1460676"/>
    <lineage>
        <taxon>Bacteria</taxon>
        <taxon>Pseudomonadati</taxon>
        <taxon>Pseudomonadota</taxon>
        <taxon>Alphaproteobacteria</taxon>
        <taxon>Sphingomonadales</taxon>
        <taxon>Sphingomonadaceae</taxon>
        <taxon>Sphingomonas</taxon>
    </lineage>
</organism>
<dbReference type="Pfam" id="PF12833">
    <property type="entry name" value="HTH_18"/>
    <property type="match status" value="1"/>
</dbReference>
<keyword evidence="1" id="KW-0805">Transcription regulation</keyword>
<comment type="caution">
    <text evidence="5">The sequence shown here is derived from an EMBL/GenBank/DDBJ whole genome shotgun (WGS) entry which is preliminary data.</text>
</comment>
<name>A0ABW4U0U3_9SPHN</name>
<dbReference type="InterPro" id="IPR018060">
    <property type="entry name" value="HTH_AraC"/>
</dbReference>
<dbReference type="PANTHER" id="PTHR43436">
    <property type="entry name" value="ARAC-FAMILY TRANSCRIPTIONAL REGULATOR"/>
    <property type="match status" value="1"/>
</dbReference>
<dbReference type="RefSeq" id="WP_380930331.1">
    <property type="nucleotide sequence ID" value="NZ_JBHUGS010000003.1"/>
</dbReference>
<evidence type="ECO:0000259" key="4">
    <source>
        <dbReference type="PROSITE" id="PS01124"/>
    </source>
</evidence>
<evidence type="ECO:0000313" key="5">
    <source>
        <dbReference type="EMBL" id="MFD1951567.1"/>
    </source>
</evidence>
<dbReference type="Gene3D" id="1.10.10.60">
    <property type="entry name" value="Homeodomain-like"/>
    <property type="match status" value="2"/>
</dbReference>
<sequence length="304" mass="33239">MVNSSALIREMAGIVARFATNEGASPSLIGCLYFGRSSTPTNPVFQTQWPCFAMVLQGEKSVTLGDETHRYGVGQFLVVSLDLPVASRVTMAEPSKPHLGLGIAIRPHILQGLMHRLPHSAAPRATGNPLGVAVNTAGKDLLEATARLLRLLDRPNDIEALSPLVEQEILYWLLQGPTGSRLVEIATADTAGNRVARAISWLQDNYIRPFRVEELAEVASMSTSSLHHHFKRATAMTPVQFQKQLRLQAARRLMLLERLDVGSAGFAVGYQSPSQFSREYSRLYGVAPSRDLRTQLTKALADAS</sequence>
<gene>
    <name evidence="5" type="ORF">ACFSGX_12405</name>
</gene>
<proteinExistence type="predicted"/>
<dbReference type="EMBL" id="JBHUGS010000003">
    <property type="protein sequence ID" value="MFD1951567.1"/>
    <property type="molecule type" value="Genomic_DNA"/>
</dbReference>
<dbReference type="InterPro" id="IPR009057">
    <property type="entry name" value="Homeodomain-like_sf"/>
</dbReference>
<feature type="domain" description="HTH araC/xylS-type" evidence="4">
    <location>
        <begin position="196"/>
        <end position="294"/>
    </location>
</feature>
<dbReference type="PROSITE" id="PS00041">
    <property type="entry name" value="HTH_ARAC_FAMILY_1"/>
    <property type="match status" value="1"/>
</dbReference>
<keyword evidence="6" id="KW-1185">Reference proteome</keyword>
<dbReference type="Pfam" id="PF06719">
    <property type="entry name" value="AraC_N"/>
    <property type="match status" value="1"/>
</dbReference>
<evidence type="ECO:0000256" key="2">
    <source>
        <dbReference type="ARBA" id="ARBA00023125"/>
    </source>
</evidence>
<evidence type="ECO:0000256" key="1">
    <source>
        <dbReference type="ARBA" id="ARBA00023015"/>
    </source>
</evidence>
<dbReference type="PROSITE" id="PS01124">
    <property type="entry name" value="HTH_ARAC_FAMILY_2"/>
    <property type="match status" value="1"/>
</dbReference>
<evidence type="ECO:0000256" key="3">
    <source>
        <dbReference type="ARBA" id="ARBA00023163"/>
    </source>
</evidence>